<reference evidence="1 2" key="1">
    <citation type="submission" date="2017-04" db="EMBL/GenBank/DDBJ databases">
        <title>Draft genome sequence of Marssonina coronaria NL1: causal agent of apple blotch.</title>
        <authorList>
            <person name="Cheng Q."/>
        </authorList>
    </citation>
    <scope>NUCLEOTIDE SEQUENCE [LARGE SCALE GENOMIC DNA]</scope>
    <source>
        <strain evidence="1 2">NL1</strain>
    </source>
</reference>
<evidence type="ECO:0000313" key="1">
    <source>
        <dbReference type="EMBL" id="OWP00429.1"/>
    </source>
</evidence>
<name>A0A218YX56_9HELO</name>
<dbReference type="EMBL" id="MZNU01000322">
    <property type="protein sequence ID" value="OWP00429.1"/>
    <property type="molecule type" value="Genomic_DNA"/>
</dbReference>
<sequence>MTLSFVETEKIQRSTRVAERLTSHDVTIRQKRRDTIQQSMAWTHAQDEGRIACQSRSTRLDWKDEGEKLDPGAAVDRAAASPRLGIHLRCPRGSTELHAEEPAVVTAALEVSTPNIRPLSRSRVVQPRLRGVRLVTWEAPGAYQPTSHPRLGTATSIWRRQIRPDSTPVRASTGALDEPPHAPRLWAYGFPAGAGWVGSRRSWSEAGIDGREAHGRRCPGWRGAGARERMMF</sequence>
<comment type="caution">
    <text evidence="1">The sequence shown here is derived from an EMBL/GenBank/DDBJ whole genome shotgun (WGS) entry which is preliminary data.</text>
</comment>
<dbReference type="AlphaFoldDB" id="A0A218YX56"/>
<gene>
    <name evidence="1" type="ORF">B2J93_740</name>
</gene>
<keyword evidence="2" id="KW-1185">Reference proteome</keyword>
<organism evidence="1 2">
    <name type="scientific">Diplocarpon coronariae</name>
    <dbReference type="NCBI Taxonomy" id="2795749"/>
    <lineage>
        <taxon>Eukaryota</taxon>
        <taxon>Fungi</taxon>
        <taxon>Dikarya</taxon>
        <taxon>Ascomycota</taxon>
        <taxon>Pezizomycotina</taxon>
        <taxon>Leotiomycetes</taxon>
        <taxon>Helotiales</taxon>
        <taxon>Drepanopezizaceae</taxon>
        <taxon>Diplocarpon</taxon>
    </lineage>
</organism>
<protein>
    <submittedName>
        <fullName evidence="1">Uncharacterized protein</fullName>
    </submittedName>
</protein>
<dbReference type="Proteomes" id="UP000242519">
    <property type="component" value="Unassembled WGS sequence"/>
</dbReference>
<proteinExistence type="predicted"/>
<accession>A0A218YX56</accession>
<evidence type="ECO:0000313" key="2">
    <source>
        <dbReference type="Proteomes" id="UP000242519"/>
    </source>
</evidence>
<dbReference type="InParanoid" id="A0A218YX56"/>